<protein>
    <submittedName>
        <fullName evidence="1">Uncharacterized protein</fullName>
    </submittedName>
</protein>
<keyword evidence="2" id="KW-1185">Reference proteome</keyword>
<accession>A0ACB9Z628</accession>
<organism evidence="1 2">
    <name type="scientific">Hypoxylon rubiginosum</name>
    <dbReference type="NCBI Taxonomy" id="110542"/>
    <lineage>
        <taxon>Eukaryota</taxon>
        <taxon>Fungi</taxon>
        <taxon>Dikarya</taxon>
        <taxon>Ascomycota</taxon>
        <taxon>Pezizomycotina</taxon>
        <taxon>Sordariomycetes</taxon>
        <taxon>Xylariomycetidae</taxon>
        <taxon>Xylariales</taxon>
        <taxon>Hypoxylaceae</taxon>
        <taxon>Hypoxylon</taxon>
    </lineage>
</organism>
<name>A0ACB9Z628_9PEZI</name>
<sequence length="168" mass="19562">MSFLYFVIWCRRGSLGYHCWRHDALITQMGLCLRCFYADEHGIVQVRQHQFDKLGRYSQYVFAIRVHFNASMHGQRGVCSNRSFDSSYDHRPVELDSLLIYLHLIVTTIPSIKEGIKFRKTPSTPPSPVDGLSGIILSRLCICLMLNASHFPPIFPVDLFWYRFPFDL</sequence>
<reference evidence="1 2" key="1">
    <citation type="journal article" date="2022" name="New Phytol.">
        <title>Ecological generalism drives hyperdiversity of secondary metabolite gene clusters in xylarialean endophytes.</title>
        <authorList>
            <person name="Franco M.E.E."/>
            <person name="Wisecaver J.H."/>
            <person name="Arnold A.E."/>
            <person name="Ju Y.M."/>
            <person name="Slot J.C."/>
            <person name="Ahrendt S."/>
            <person name="Moore L.P."/>
            <person name="Eastman K.E."/>
            <person name="Scott K."/>
            <person name="Konkel Z."/>
            <person name="Mondo S.J."/>
            <person name="Kuo A."/>
            <person name="Hayes R.D."/>
            <person name="Haridas S."/>
            <person name="Andreopoulos B."/>
            <person name="Riley R."/>
            <person name="LaButti K."/>
            <person name="Pangilinan J."/>
            <person name="Lipzen A."/>
            <person name="Amirebrahimi M."/>
            <person name="Yan J."/>
            <person name="Adam C."/>
            <person name="Keymanesh K."/>
            <person name="Ng V."/>
            <person name="Louie K."/>
            <person name="Northen T."/>
            <person name="Drula E."/>
            <person name="Henrissat B."/>
            <person name="Hsieh H.M."/>
            <person name="Youens-Clark K."/>
            <person name="Lutzoni F."/>
            <person name="Miadlikowska J."/>
            <person name="Eastwood D.C."/>
            <person name="Hamelin R.C."/>
            <person name="Grigoriev I.V."/>
            <person name="U'Ren J.M."/>
        </authorList>
    </citation>
    <scope>NUCLEOTIDE SEQUENCE [LARGE SCALE GENOMIC DNA]</scope>
    <source>
        <strain evidence="1 2">CBS 119005</strain>
    </source>
</reference>
<comment type="caution">
    <text evidence="1">The sequence shown here is derived from an EMBL/GenBank/DDBJ whole genome shotgun (WGS) entry which is preliminary data.</text>
</comment>
<dbReference type="EMBL" id="MU393452">
    <property type="protein sequence ID" value="KAI4866958.1"/>
    <property type="molecule type" value="Genomic_DNA"/>
</dbReference>
<dbReference type="Proteomes" id="UP001497700">
    <property type="component" value="Unassembled WGS sequence"/>
</dbReference>
<evidence type="ECO:0000313" key="2">
    <source>
        <dbReference type="Proteomes" id="UP001497700"/>
    </source>
</evidence>
<evidence type="ECO:0000313" key="1">
    <source>
        <dbReference type="EMBL" id="KAI4866958.1"/>
    </source>
</evidence>
<gene>
    <name evidence="1" type="ORF">F4820DRAFT_231061</name>
</gene>
<proteinExistence type="predicted"/>